<evidence type="ECO:0000256" key="5">
    <source>
        <dbReference type="RuleBase" id="RU004404"/>
    </source>
</evidence>
<comment type="caution">
    <text evidence="7">The sequence shown here is derived from an EMBL/GenBank/DDBJ whole genome shotgun (WGS) entry which is preliminary data.</text>
</comment>
<reference evidence="7 8" key="2">
    <citation type="submission" date="2009-03" db="EMBL/GenBank/DDBJ databases">
        <title>Draft genome sequence of Coprococcus comes (ATCC 27758).</title>
        <authorList>
            <person name="Sudarsanam P."/>
            <person name="Ley R."/>
            <person name="Guruge J."/>
            <person name="Turnbaugh P.J."/>
            <person name="Mahowald M."/>
            <person name="Liep D."/>
            <person name="Gordon J."/>
        </authorList>
    </citation>
    <scope>NUCLEOTIDE SEQUENCE [LARGE SCALE GENOMIC DNA]</scope>
    <source>
        <strain evidence="7 8">ATCC 27758</strain>
    </source>
</reference>
<evidence type="ECO:0000313" key="8">
    <source>
        <dbReference type="Proteomes" id="UP000003793"/>
    </source>
</evidence>
<dbReference type="PANTHER" id="PTHR32060:SF30">
    <property type="entry name" value="CARBOXY-TERMINAL PROCESSING PROTEASE CTPA"/>
    <property type="match status" value="1"/>
</dbReference>
<evidence type="ECO:0000256" key="1">
    <source>
        <dbReference type="ARBA" id="ARBA00009179"/>
    </source>
</evidence>
<dbReference type="InterPro" id="IPR041489">
    <property type="entry name" value="PDZ_6"/>
</dbReference>
<dbReference type="GeneID" id="92823919"/>
<keyword evidence="3 5" id="KW-0378">Hydrolase</keyword>
<feature type="domain" description="PDZ" evidence="6">
    <location>
        <begin position="101"/>
        <end position="171"/>
    </location>
</feature>
<dbReference type="GO" id="GO:0030288">
    <property type="term" value="C:outer membrane-bounded periplasmic space"/>
    <property type="evidence" value="ECO:0007669"/>
    <property type="project" value="TreeGrafter"/>
</dbReference>
<dbReference type="EC" id="3.4.21.-" evidence="7"/>
<dbReference type="InterPro" id="IPR036034">
    <property type="entry name" value="PDZ_sf"/>
</dbReference>
<dbReference type="SMART" id="SM00228">
    <property type="entry name" value="PDZ"/>
    <property type="match status" value="1"/>
</dbReference>
<dbReference type="InterPro" id="IPR055210">
    <property type="entry name" value="CtpA/B_N"/>
</dbReference>
<sequence>MMENNKKNFWKGALAGALAMFMVGAAALGIMNVAGVDLGTSQEKVVNAQEEKKLNKLKKLIDENYLYTDDLKEEDLENGLYSGYINALGDPYSVYYDEEQTKSLQESTSGEYSGIGVVFSQNQETKVITAVQVYENSPANEAGIQVNDILYKVGDKDVSGTDLSDVVQLIRGVENTTVDITVLRGDDAKEVTMTVTRRKIQVETVKSEMKDDQIGYIRVTEFDSVTYDQFKSALDSLEDQGMKGLVVDLRANPGGNLATVTQMLDLLLPKGTIVSTKDKSGHEEVISSDDEHQFTKPMSVVVDGNSASASEIFAGAIQDYGLGSIVGTTTYGKGIVQQIFDLGDGTCVKLTMAEYYTPNGRNIHKKGITPDVEVEYQQDENNPNADNQLDAALEQVRNKINQ</sequence>
<dbReference type="GO" id="GO:0007165">
    <property type="term" value="P:signal transduction"/>
    <property type="evidence" value="ECO:0007669"/>
    <property type="project" value="TreeGrafter"/>
</dbReference>
<reference evidence="7 8" key="1">
    <citation type="submission" date="2009-02" db="EMBL/GenBank/DDBJ databases">
        <authorList>
            <person name="Fulton L."/>
            <person name="Clifton S."/>
            <person name="Fulton B."/>
            <person name="Xu J."/>
            <person name="Minx P."/>
            <person name="Pepin K.H."/>
            <person name="Johnson M."/>
            <person name="Bhonagiri V."/>
            <person name="Nash W.E."/>
            <person name="Mardis E.R."/>
            <person name="Wilson R.K."/>
        </authorList>
    </citation>
    <scope>NUCLEOTIDE SEQUENCE [LARGE SCALE GENOMIC DNA]</scope>
    <source>
        <strain evidence="7 8">ATCC 27758</strain>
    </source>
</reference>
<dbReference type="GO" id="GO:0008236">
    <property type="term" value="F:serine-type peptidase activity"/>
    <property type="evidence" value="ECO:0007669"/>
    <property type="project" value="UniProtKB-KW"/>
</dbReference>
<organism evidence="7 8">
    <name type="scientific">Coprococcus comes ATCC 27758</name>
    <dbReference type="NCBI Taxonomy" id="470146"/>
    <lineage>
        <taxon>Bacteria</taxon>
        <taxon>Bacillati</taxon>
        <taxon>Bacillota</taxon>
        <taxon>Clostridia</taxon>
        <taxon>Lachnospirales</taxon>
        <taxon>Lachnospiraceae</taxon>
        <taxon>Coprococcus</taxon>
    </lineage>
</organism>
<name>C0BDL6_9FIRM</name>
<dbReference type="Pfam" id="PF03572">
    <property type="entry name" value="Peptidase_S41"/>
    <property type="match status" value="1"/>
</dbReference>
<dbReference type="Gene3D" id="2.30.42.10">
    <property type="match status" value="1"/>
</dbReference>
<dbReference type="Proteomes" id="UP000003793">
    <property type="component" value="Unassembled WGS sequence"/>
</dbReference>
<dbReference type="InterPro" id="IPR005151">
    <property type="entry name" value="Tail-specific_protease"/>
</dbReference>
<dbReference type="InterPro" id="IPR001478">
    <property type="entry name" value="PDZ"/>
</dbReference>
<dbReference type="PROSITE" id="PS50106">
    <property type="entry name" value="PDZ"/>
    <property type="match status" value="1"/>
</dbReference>
<dbReference type="NCBIfam" id="TIGR00225">
    <property type="entry name" value="prc"/>
    <property type="match status" value="1"/>
</dbReference>
<evidence type="ECO:0000313" key="7">
    <source>
        <dbReference type="EMBL" id="EEG88562.1"/>
    </source>
</evidence>
<evidence type="ECO:0000256" key="2">
    <source>
        <dbReference type="ARBA" id="ARBA00022670"/>
    </source>
</evidence>
<comment type="similarity">
    <text evidence="1 5">Belongs to the peptidase S41A family.</text>
</comment>
<dbReference type="InterPro" id="IPR004447">
    <property type="entry name" value="Peptidase_S41A"/>
</dbReference>
<evidence type="ECO:0000259" key="6">
    <source>
        <dbReference type="PROSITE" id="PS50106"/>
    </source>
</evidence>
<proteinExistence type="inferred from homology"/>
<accession>C0BDL6</accession>
<dbReference type="RefSeq" id="WP_008372907.1">
    <property type="nucleotide sequence ID" value="NZ_CP102277.1"/>
</dbReference>
<dbReference type="GO" id="GO:0004175">
    <property type="term" value="F:endopeptidase activity"/>
    <property type="evidence" value="ECO:0007669"/>
    <property type="project" value="TreeGrafter"/>
</dbReference>
<dbReference type="Pfam" id="PF22694">
    <property type="entry name" value="CtpB_N-like"/>
    <property type="match status" value="1"/>
</dbReference>
<dbReference type="Gene3D" id="3.30.750.44">
    <property type="match status" value="1"/>
</dbReference>
<dbReference type="AlphaFoldDB" id="C0BDL6"/>
<dbReference type="InterPro" id="IPR029045">
    <property type="entry name" value="ClpP/crotonase-like_dom_sf"/>
</dbReference>
<dbReference type="HOGENOM" id="CLU_017295_3_2_9"/>
<dbReference type="CDD" id="cd06782">
    <property type="entry name" value="cpPDZ_CPP-like"/>
    <property type="match status" value="1"/>
</dbReference>
<dbReference type="Pfam" id="PF17820">
    <property type="entry name" value="PDZ_6"/>
    <property type="match status" value="1"/>
</dbReference>
<dbReference type="EMBL" id="ABVR01000043">
    <property type="protein sequence ID" value="EEG88562.1"/>
    <property type="molecule type" value="Genomic_DNA"/>
</dbReference>
<evidence type="ECO:0000256" key="3">
    <source>
        <dbReference type="ARBA" id="ARBA00022801"/>
    </source>
</evidence>
<dbReference type="SUPFAM" id="SSF52096">
    <property type="entry name" value="ClpP/crotonase"/>
    <property type="match status" value="1"/>
</dbReference>
<evidence type="ECO:0000256" key="4">
    <source>
        <dbReference type="ARBA" id="ARBA00022825"/>
    </source>
</evidence>
<dbReference type="CDD" id="cd07560">
    <property type="entry name" value="Peptidase_S41_CPP"/>
    <property type="match status" value="1"/>
</dbReference>
<dbReference type="Gene3D" id="3.90.226.10">
    <property type="entry name" value="2-enoyl-CoA Hydratase, Chain A, domain 1"/>
    <property type="match status" value="1"/>
</dbReference>
<keyword evidence="4 5" id="KW-0720">Serine protease</keyword>
<dbReference type="SMART" id="SM00245">
    <property type="entry name" value="TSPc"/>
    <property type="match status" value="1"/>
</dbReference>
<dbReference type="SUPFAM" id="SSF50156">
    <property type="entry name" value="PDZ domain-like"/>
    <property type="match status" value="1"/>
</dbReference>
<gene>
    <name evidence="7" type="ORF">COPCOM_03270</name>
</gene>
<keyword evidence="2 5" id="KW-0645">Protease</keyword>
<dbReference type="GO" id="GO:0006508">
    <property type="term" value="P:proteolysis"/>
    <property type="evidence" value="ECO:0007669"/>
    <property type="project" value="UniProtKB-KW"/>
</dbReference>
<dbReference type="PANTHER" id="PTHR32060">
    <property type="entry name" value="TAIL-SPECIFIC PROTEASE"/>
    <property type="match status" value="1"/>
</dbReference>
<protein>
    <submittedName>
        <fullName evidence="7">Peptidase, S41 family</fullName>
        <ecNumber evidence="7">3.4.21.-</ecNumber>
    </submittedName>
</protein>
<dbReference type="MEROPS" id="S41.004"/>